<proteinExistence type="predicted"/>
<name>A0A8S9NTJ8_BRACR</name>
<evidence type="ECO:0000313" key="2">
    <source>
        <dbReference type="Proteomes" id="UP000712600"/>
    </source>
</evidence>
<dbReference type="EMBL" id="QGKX02001521">
    <property type="protein sequence ID" value="KAF3508308.1"/>
    <property type="molecule type" value="Genomic_DNA"/>
</dbReference>
<organism evidence="1 2">
    <name type="scientific">Brassica cretica</name>
    <name type="common">Mustard</name>
    <dbReference type="NCBI Taxonomy" id="69181"/>
    <lineage>
        <taxon>Eukaryota</taxon>
        <taxon>Viridiplantae</taxon>
        <taxon>Streptophyta</taxon>
        <taxon>Embryophyta</taxon>
        <taxon>Tracheophyta</taxon>
        <taxon>Spermatophyta</taxon>
        <taxon>Magnoliopsida</taxon>
        <taxon>eudicotyledons</taxon>
        <taxon>Gunneridae</taxon>
        <taxon>Pentapetalae</taxon>
        <taxon>rosids</taxon>
        <taxon>malvids</taxon>
        <taxon>Brassicales</taxon>
        <taxon>Brassicaceae</taxon>
        <taxon>Brassiceae</taxon>
        <taxon>Brassica</taxon>
    </lineage>
</organism>
<reference evidence="1" key="1">
    <citation type="submission" date="2019-12" db="EMBL/GenBank/DDBJ databases">
        <title>Genome sequencing and annotation of Brassica cretica.</title>
        <authorList>
            <person name="Studholme D.J."/>
            <person name="Sarris P."/>
        </authorList>
    </citation>
    <scope>NUCLEOTIDE SEQUENCE</scope>
    <source>
        <strain evidence="1">PFS-109/04</strain>
        <tissue evidence="1">Leaf</tissue>
    </source>
</reference>
<comment type="caution">
    <text evidence="1">The sequence shown here is derived from an EMBL/GenBank/DDBJ whole genome shotgun (WGS) entry which is preliminary data.</text>
</comment>
<gene>
    <name evidence="1" type="ORF">F2Q69_00000507</name>
</gene>
<sequence length="74" mass="8610">MYVDRGDNQTTQSKPIELIRHVDCSFRTADNKERDEDTRVERVRSLVISLGFMRKHKASSCIAVAEMKRRSVKL</sequence>
<protein>
    <submittedName>
        <fullName evidence="1">Uncharacterized protein</fullName>
    </submittedName>
</protein>
<dbReference type="AlphaFoldDB" id="A0A8S9NTJ8"/>
<dbReference type="Proteomes" id="UP000712600">
    <property type="component" value="Unassembled WGS sequence"/>
</dbReference>
<evidence type="ECO:0000313" key="1">
    <source>
        <dbReference type="EMBL" id="KAF3508308.1"/>
    </source>
</evidence>
<accession>A0A8S9NTJ8</accession>